<gene>
    <name evidence="5" type="ORF">BFG57_03405</name>
</gene>
<comment type="caution">
    <text evidence="5">The sequence shown here is derived from an EMBL/GenBank/DDBJ whole genome shotgun (WGS) entry which is preliminary data.</text>
</comment>
<dbReference type="SUPFAM" id="SSF55021">
    <property type="entry name" value="ACT-like"/>
    <property type="match status" value="1"/>
</dbReference>
<evidence type="ECO:0000313" key="6">
    <source>
        <dbReference type="Proteomes" id="UP000095209"/>
    </source>
</evidence>
<dbReference type="PANTHER" id="PTHR43080:SF29">
    <property type="entry name" value="OS02G0818000 PROTEIN"/>
    <property type="match status" value="1"/>
</dbReference>
<proteinExistence type="predicted"/>
<dbReference type="InterPro" id="IPR046342">
    <property type="entry name" value="CBS_dom_sf"/>
</dbReference>
<keyword evidence="6" id="KW-1185">Reference proteome</keyword>
<feature type="domain" description="CBS" evidence="3">
    <location>
        <begin position="78"/>
        <end position="135"/>
    </location>
</feature>
<dbReference type="CDD" id="cd04584">
    <property type="entry name" value="CBS_pair_AcuB_like"/>
    <property type="match status" value="1"/>
</dbReference>
<dbReference type="Pfam" id="PF00571">
    <property type="entry name" value="CBS"/>
    <property type="match status" value="2"/>
</dbReference>
<dbReference type="InterPro" id="IPR000644">
    <property type="entry name" value="CBS_dom"/>
</dbReference>
<dbReference type="CDD" id="cd04883">
    <property type="entry name" value="ACT_AcuB"/>
    <property type="match status" value="1"/>
</dbReference>
<dbReference type="EMBL" id="MJEH01000044">
    <property type="protein sequence ID" value="OEH91799.1"/>
    <property type="molecule type" value="Genomic_DNA"/>
</dbReference>
<sequence>MIVEEIMSTEIITLHMHDTIEKACELIYSKPIRHLPIVDNESHVVGIVSDRDIRDVSPSIFHSEEHKEDLQKPIASIMTQDVLTAHPLDFVEDICSLFYEHQIGCLPIVSEGKLVGIVTETDMLHTLVKLTGADQPSSLLEIKVKNRAGVLTDVASVFRRNKINIISVLVYPAKSDNYKILIFRVQTMNPMSVISELKTDGHEVLWPNLPGVSS</sequence>
<evidence type="ECO:0000256" key="2">
    <source>
        <dbReference type="PROSITE-ProRule" id="PRU00703"/>
    </source>
</evidence>
<dbReference type="AlphaFoldDB" id="A0A1E5LCN6"/>
<evidence type="ECO:0000259" key="4">
    <source>
        <dbReference type="PROSITE" id="PS51671"/>
    </source>
</evidence>
<evidence type="ECO:0000256" key="1">
    <source>
        <dbReference type="ARBA" id="ARBA00023122"/>
    </source>
</evidence>
<organism evidence="5 6">
    <name type="scientific">Bacillus solimangrovi</name>
    <dbReference type="NCBI Taxonomy" id="1305675"/>
    <lineage>
        <taxon>Bacteria</taxon>
        <taxon>Bacillati</taxon>
        <taxon>Bacillota</taxon>
        <taxon>Bacilli</taxon>
        <taxon>Bacillales</taxon>
        <taxon>Bacillaceae</taxon>
        <taxon>Bacillus</taxon>
    </lineage>
</organism>
<feature type="domain" description="CBS" evidence="3">
    <location>
        <begin position="7"/>
        <end position="68"/>
    </location>
</feature>
<dbReference type="SMART" id="SM00116">
    <property type="entry name" value="CBS"/>
    <property type="match status" value="2"/>
</dbReference>
<dbReference type="RefSeq" id="WP_069718084.1">
    <property type="nucleotide sequence ID" value="NZ_MJEH01000044.1"/>
</dbReference>
<feature type="domain" description="ACT" evidence="4">
    <location>
        <begin position="139"/>
        <end position="212"/>
    </location>
</feature>
<dbReference type="PROSITE" id="PS51671">
    <property type="entry name" value="ACT"/>
    <property type="match status" value="1"/>
</dbReference>
<dbReference type="OrthoDB" id="9781631at2"/>
<dbReference type="PROSITE" id="PS51371">
    <property type="entry name" value="CBS"/>
    <property type="match status" value="2"/>
</dbReference>
<dbReference type="PANTHER" id="PTHR43080">
    <property type="entry name" value="CBS DOMAIN-CONTAINING PROTEIN CBSX3, MITOCHONDRIAL"/>
    <property type="match status" value="1"/>
</dbReference>
<name>A0A1E5LCN6_9BACI</name>
<dbReference type="Proteomes" id="UP000095209">
    <property type="component" value="Unassembled WGS sequence"/>
</dbReference>
<dbReference type="InterPro" id="IPR045865">
    <property type="entry name" value="ACT-like_dom_sf"/>
</dbReference>
<keyword evidence="1 2" id="KW-0129">CBS domain</keyword>
<dbReference type="Gene3D" id="3.10.580.10">
    <property type="entry name" value="CBS-domain"/>
    <property type="match status" value="1"/>
</dbReference>
<accession>A0A1E5LCN6</accession>
<dbReference type="Pfam" id="PF01842">
    <property type="entry name" value="ACT"/>
    <property type="match status" value="1"/>
</dbReference>
<evidence type="ECO:0000313" key="5">
    <source>
        <dbReference type="EMBL" id="OEH91799.1"/>
    </source>
</evidence>
<reference evidence="5 6" key="1">
    <citation type="submission" date="2016-08" db="EMBL/GenBank/DDBJ databases">
        <title>Genome of Bacillus solimangrovi GH2-4.</title>
        <authorList>
            <person name="Lim S."/>
            <person name="Kim B.-C."/>
        </authorList>
    </citation>
    <scope>NUCLEOTIDE SEQUENCE [LARGE SCALE GENOMIC DNA]</scope>
    <source>
        <strain evidence="5 6">GH2-4</strain>
    </source>
</reference>
<evidence type="ECO:0000259" key="3">
    <source>
        <dbReference type="PROSITE" id="PS51371"/>
    </source>
</evidence>
<dbReference type="InterPro" id="IPR051257">
    <property type="entry name" value="Diverse_CBS-Domain"/>
</dbReference>
<dbReference type="InterPro" id="IPR002912">
    <property type="entry name" value="ACT_dom"/>
</dbReference>
<dbReference type="Gene3D" id="3.30.70.260">
    <property type="match status" value="1"/>
</dbReference>
<protein>
    <submittedName>
        <fullName evidence="5">Acetoin utilization protein AcuB</fullName>
    </submittedName>
</protein>
<dbReference type="SUPFAM" id="SSF54631">
    <property type="entry name" value="CBS-domain pair"/>
    <property type="match status" value="1"/>
</dbReference>
<dbReference type="STRING" id="1305675.BFG57_03405"/>